<dbReference type="PANTHER" id="PTHR46289:SF14">
    <property type="entry name" value="DUF4371 DOMAIN-CONTAINING PROTEIN"/>
    <property type="match status" value="1"/>
</dbReference>
<comment type="caution">
    <text evidence="2">The sequence shown here is derived from an EMBL/GenBank/DDBJ whole genome shotgun (WGS) entry which is preliminary data.</text>
</comment>
<dbReference type="PANTHER" id="PTHR46289">
    <property type="entry name" value="52 KDA REPRESSOR OF THE INHIBITOR OF THE PROTEIN KINASE-LIKE PROTEIN-RELATED"/>
    <property type="match status" value="1"/>
</dbReference>
<name>A0A6G0VUH5_APHCR</name>
<reference evidence="2 3" key="1">
    <citation type="submission" date="2019-08" db="EMBL/GenBank/DDBJ databases">
        <title>Whole genome of Aphis craccivora.</title>
        <authorList>
            <person name="Voronova N.V."/>
            <person name="Shulinski R.S."/>
            <person name="Bandarenka Y.V."/>
            <person name="Zhorov D.G."/>
            <person name="Warner D."/>
        </authorList>
    </citation>
    <scope>NUCLEOTIDE SEQUENCE [LARGE SCALE GENOMIC DNA]</scope>
    <source>
        <strain evidence="2">180601</strain>
        <tissue evidence="2">Whole Body</tissue>
    </source>
</reference>
<evidence type="ECO:0000313" key="2">
    <source>
        <dbReference type="EMBL" id="KAF0710569.1"/>
    </source>
</evidence>
<accession>A0A6G0VUH5</accession>
<dbReference type="SUPFAM" id="SSF53098">
    <property type="entry name" value="Ribonuclease H-like"/>
    <property type="match status" value="1"/>
</dbReference>
<dbReference type="Pfam" id="PF05699">
    <property type="entry name" value="Dimer_Tnp_hAT"/>
    <property type="match status" value="1"/>
</dbReference>
<feature type="domain" description="HAT C-terminal dimerisation" evidence="1">
    <location>
        <begin position="267"/>
        <end position="341"/>
    </location>
</feature>
<dbReference type="InterPro" id="IPR052958">
    <property type="entry name" value="IFN-induced_PKR_regulator"/>
</dbReference>
<dbReference type="InterPro" id="IPR008906">
    <property type="entry name" value="HATC_C_dom"/>
</dbReference>
<evidence type="ECO:0000259" key="1">
    <source>
        <dbReference type="Pfam" id="PF05699"/>
    </source>
</evidence>
<dbReference type="EMBL" id="VUJU01011612">
    <property type="protein sequence ID" value="KAF0710569.1"/>
    <property type="molecule type" value="Genomic_DNA"/>
</dbReference>
<evidence type="ECO:0000313" key="3">
    <source>
        <dbReference type="Proteomes" id="UP000478052"/>
    </source>
</evidence>
<sequence length="365" mass="42756">MIYNFFSVSTYRWDLLCRYLNHKGNDNQTVNIKKLSTTRWSSRYDVCKALYLGYNQIKNALEDIIKDQIQKQETRNEASSILNKLDSLDFAFVICLWTPILKRFNATNVTLQSTNIDLSTLTKLYESLESYIKNIRNNFDYYLLEAQKMSGKTHFKSTSSRRKKRVVFFDETLIDEVSLQGADKMKNDVFLVILDHLISDLNVRKMSYSTLNQNFGFFLNLEKEDDKTIRQCEENLIKLYPHDIEYHLVEEIIQFNGIICNFNDENKSSLLNILKSLISTQLHNTFPNIEIALRIFCTFPCSNATGERSFSVLKRVKNYLRSSLANEKLSTLSILCIENNILEEMEWESIIHNFATKKVIRKKVI</sequence>
<keyword evidence="3" id="KW-1185">Reference proteome</keyword>
<protein>
    <submittedName>
        <fullName evidence="2">Zinc finger MYM-type protein 1-like</fullName>
    </submittedName>
</protein>
<proteinExistence type="predicted"/>
<dbReference type="OrthoDB" id="6623035at2759"/>
<dbReference type="Proteomes" id="UP000478052">
    <property type="component" value="Unassembled WGS sequence"/>
</dbReference>
<dbReference type="InterPro" id="IPR012337">
    <property type="entry name" value="RNaseH-like_sf"/>
</dbReference>
<dbReference type="AlphaFoldDB" id="A0A6G0VUH5"/>
<dbReference type="GO" id="GO:0046983">
    <property type="term" value="F:protein dimerization activity"/>
    <property type="evidence" value="ECO:0007669"/>
    <property type="project" value="InterPro"/>
</dbReference>
<gene>
    <name evidence="2" type="ORF">FWK35_00035392</name>
</gene>
<organism evidence="2 3">
    <name type="scientific">Aphis craccivora</name>
    <name type="common">Cowpea aphid</name>
    <dbReference type="NCBI Taxonomy" id="307492"/>
    <lineage>
        <taxon>Eukaryota</taxon>
        <taxon>Metazoa</taxon>
        <taxon>Ecdysozoa</taxon>
        <taxon>Arthropoda</taxon>
        <taxon>Hexapoda</taxon>
        <taxon>Insecta</taxon>
        <taxon>Pterygota</taxon>
        <taxon>Neoptera</taxon>
        <taxon>Paraneoptera</taxon>
        <taxon>Hemiptera</taxon>
        <taxon>Sternorrhyncha</taxon>
        <taxon>Aphidomorpha</taxon>
        <taxon>Aphidoidea</taxon>
        <taxon>Aphididae</taxon>
        <taxon>Aphidini</taxon>
        <taxon>Aphis</taxon>
        <taxon>Aphis</taxon>
    </lineage>
</organism>